<name>A0A3Q3WWL8_MOLML</name>
<evidence type="ECO:0000313" key="4">
    <source>
        <dbReference type="Ensembl" id="ENSMMOP00000022893.1"/>
    </source>
</evidence>
<dbReference type="GO" id="GO:0046982">
    <property type="term" value="F:protein heterodimerization activity"/>
    <property type="evidence" value="ECO:0007669"/>
    <property type="project" value="InterPro"/>
</dbReference>
<sequence>MSHISSASCRRVNTHRRTTMATGGSAPAHRRNPERVQGPQGHVGGSDQEGAPLPARYRPGTVALREIRRYQNSTELPIRKVPFQHLVREISSVREAYLVGLFEDTNLCPIHAKRITVMPKDIPLERRGL</sequence>
<dbReference type="Ensembl" id="ENSMMOT00000023274.1">
    <property type="protein sequence ID" value="ENSMMOP00000022893.1"/>
    <property type="gene ID" value="ENSMMOG00000017405.1"/>
</dbReference>
<feature type="domain" description="Core Histone H2A/H2B/H3" evidence="3">
    <location>
        <begin position="92"/>
        <end position="127"/>
    </location>
</feature>
<dbReference type="InterPro" id="IPR009072">
    <property type="entry name" value="Histone-fold"/>
</dbReference>
<dbReference type="GO" id="GO:0000786">
    <property type="term" value="C:nucleosome"/>
    <property type="evidence" value="ECO:0007669"/>
    <property type="project" value="InterPro"/>
</dbReference>
<dbReference type="PANTHER" id="PTHR11426">
    <property type="entry name" value="HISTONE H3"/>
    <property type="match status" value="1"/>
</dbReference>
<dbReference type="GO" id="GO:0030527">
    <property type="term" value="F:structural constituent of chromatin"/>
    <property type="evidence" value="ECO:0007669"/>
    <property type="project" value="InterPro"/>
</dbReference>
<evidence type="ECO:0000313" key="5">
    <source>
        <dbReference type="Proteomes" id="UP000261620"/>
    </source>
</evidence>
<comment type="similarity">
    <text evidence="1">Belongs to the histone H3 family.</text>
</comment>
<dbReference type="CDD" id="cd22911">
    <property type="entry name" value="HFD_H3"/>
    <property type="match status" value="1"/>
</dbReference>
<organism evidence="4 5">
    <name type="scientific">Mola mola</name>
    <name type="common">Ocean sunfish</name>
    <name type="synonym">Tetraodon mola</name>
    <dbReference type="NCBI Taxonomy" id="94237"/>
    <lineage>
        <taxon>Eukaryota</taxon>
        <taxon>Metazoa</taxon>
        <taxon>Chordata</taxon>
        <taxon>Craniata</taxon>
        <taxon>Vertebrata</taxon>
        <taxon>Euteleostomi</taxon>
        <taxon>Actinopterygii</taxon>
        <taxon>Neopterygii</taxon>
        <taxon>Teleostei</taxon>
        <taxon>Neoteleostei</taxon>
        <taxon>Acanthomorphata</taxon>
        <taxon>Eupercaria</taxon>
        <taxon>Tetraodontiformes</taxon>
        <taxon>Molidae</taxon>
        <taxon>Mola</taxon>
    </lineage>
</organism>
<keyword evidence="5" id="KW-1185">Reference proteome</keyword>
<accession>A0A3Q3WWL8</accession>
<dbReference type="SUPFAM" id="SSF47113">
    <property type="entry name" value="Histone-fold"/>
    <property type="match status" value="1"/>
</dbReference>
<dbReference type="PRINTS" id="PR00622">
    <property type="entry name" value="HISTONEH3"/>
</dbReference>
<dbReference type="InterPro" id="IPR007125">
    <property type="entry name" value="H2A/H2B/H3"/>
</dbReference>
<evidence type="ECO:0000259" key="3">
    <source>
        <dbReference type="Pfam" id="PF00125"/>
    </source>
</evidence>
<evidence type="ECO:0000256" key="2">
    <source>
        <dbReference type="SAM" id="MobiDB-lite"/>
    </source>
</evidence>
<dbReference type="Gene3D" id="1.10.20.10">
    <property type="entry name" value="Histone, subunit A"/>
    <property type="match status" value="2"/>
</dbReference>
<reference evidence="4" key="1">
    <citation type="submission" date="2025-08" db="UniProtKB">
        <authorList>
            <consortium name="Ensembl"/>
        </authorList>
    </citation>
    <scope>IDENTIFICATION</scope>
</reference>
<protein>
    <recommendedName>
        <fullName evidence="3">Core Histone H2A/H2B/H3 domain-containing protein</fullName>
    </recommendedName>
</protein>
<reference evidence="4" key="2">
    <citation type="submission" date="2025-09" db="UniProtKB">
        <authorList>
            <consortium name="Ensembl"/>
        </authorList>
    </citation>
    <scope>IDENTIFICATION</scope>
</reference>
<dbReference type="GO" id="GO:0003677">
    <property type="term" value="F:DNA binding"/>
    <property type="evidence" value="ECO:0007669"/>
    <property type="project" value="InterPro"/>
</dbReference>
<proteinExistence type="inferred from homology"/>
<dbReference type="Pfam" id="PF00125">
    <property type="entry name" value="Histone"/>
    <property type="match status" value="1"/>
</dbReference>
<evidence type="ECO:0000256" key="1">
    <source>
        <dbReference type="ARBA" id="ARBA00010343"/>
    </source>
</evidence>
<dbReference type="InterPro" id="IPR000164">
    <property type="entry name" value="Histone_H3/CENP-A"/>
</dbReference>
<dbReference type="AlphaFoldDB" id="A0A3Q3WWL8"/>
<dbReference type="Proteomes" id="UP000261620">
    <property type="component" value="Unplaced"/>
</dbReference>
<feature type="region of interest" description="Disordered" evidence="2">
    <location>
        <begin position="1"/>
        <end position="58"/>
    </location>
</feature>
<dbReference type="SMART" id="SM00428">
    <property type="entry name" value="H3"/>
    <property type="match status" value="1"/>
</dbReference>